<dbReference type="EMBL" id="AZGO01000065">
    <property type="protein sequence ID" value="KRM35339.1"/>
    <property type="molecule type" value="Genomic_DNA"/>
</dbReference>
<dbReference type="Gene3D" id="3.40.50.150">
    <property type="entry name" value="Vaccinia Virus protein VP39"/>
    <property type="match status" value="1"/>
</dbReference>
<gene>
    <name evidence="1" type="ORF">FD34_GL000851</name>
</gene>
<dbReference type="GO" id="GO:0032259">
    <property type="term" value="P:methylation"/>
    <property type="evidence" value="ECO:0007669"/>
    <property type="project" value="UniProtKB-KW"/>
</dbReference>
<keyword evidence="1" id="KW-0489">Methyltransferase</keyword>
<dbReference type="PANTHER" id="PTHR38451:SF1">
    <property type="entry name" value="TRNA (ADENINE(22)-N(1))-METHYLTRANSFERASE"/>
    <property type="match status" value="1"/>
</dbReference>
<name>A0A922TMQ9_9LACO</name>
<proteinExistence type="predicted"/>
<dbReference type="InterPro" id="IPR029063">
    <property type="entry name" value="SAM-dependent_MTases_sf"/>
</dbReference>
<organism evidence="1 2">
    <name type="scientific">Limosilactobacillus pontis DSM 8475</name>
    <dbReference type="NCBI Taxonomy" id="1423794"/>
    <lineage>
        <taxon>Bacteria</taxon>
        <taxon>Bacillati</taxon>
        <taxon>Bacillota</taxon>
        <taxon>Bacilli</taxon>
        <taxon>Lactobacillales</taxon>
        <taxon>Lactobacillaceae</taxon>
        <taxon>Limosilactobacillus</taxon>
    </lineage>
</organism>
<dbReference type="Pfam" id="PF04816">
    <property type="entry name" value="TrmK"/>
    <property type="match status" value="1"/>
</dbReference>
<comment type="caution">
    <text evidence="1">The sequence shown here is derived from an EMBL/GenBank/DDBJ whole genome shotgun (WGS) entry which is preliminary data.</text>
</comment>
<dbReference type="InterPro" id="IPR006901">
    <property type="entry name" value="TrmK"/>
</dbReference>
<dbReference type="SUPFAM" id="SSF53335">
    <property type="entry name" value="S-adenosyl-L-methionine-dependent methyltransferases"/>
    <property type="match status" value="1"/>
</dbReference>
<dbReference type="PIRSF" id="PIRSF018637">
    <property type="entry name" value="TrmK"/>
    <property type="match status" value="1"/>
</dbReference>
<protein>
    <submittedName>
        <fullName evidence="1">S-adenosyl-L-methionine-dependent methyltransferase</fullName>
    </submittedName>
</protein>
<dbReference type="GO" id="GO:0160105">
    <property type="term" value="F:tRNA (adenine(22)-N1)-methyltransferase activity"/>
    <property type="evidence" value="ECO:0007669"/>
    <property type="project" value="InterPro"/>
</dbReference>
<dbReference type="PANTHER" id="PTHR38451">
    <property type="entry name" value="TRNA (ADENINE(22)-N(1))-METHYLTRANSFERASE"/>
    <property type="match status" value="1"/>
</dbReference>
<evidence type="ECO:0000313" key="1">
    <source>
        <dbReference type="EMBL" id="KRM35339.1"/>
    </source>
</evidence>
<evidence type="ECO:0000313" key="2">
    <source>
        <dbReference type="Proteomes" id="UP000051085"/>
    </source>
</evidence>
<dbReference type="Proteomes" id="UP000051085">
    <property type="component" value="Unassembled WGS sequence"/>
</dbReference>
<dbReference type="Gene3D" id="1.10.287.1890">
    <property type="match status" value="1"/>
</dbReference>
<reference evidence="1 2" key="1">
    <citation type="journal article" date="2015" name="Genome Announc.">
        <title>Expanding the biotechnology potential of lactobacilli through comparative genomics of 213 strains and associated genera.</title>
        <authorList>
            <person name="Sun Z."/>
            <person name="Harris H.M."/>
            <person name="McCann A."/>
            <person name="Guo C."/>
            <person name="Argimon S."/>
            <person name="Zhang W."/>
            <person name="Yang X."/>
            <person name="Jeffery I.B."/>
            <person name="Cooney J.C."/>
            <person name="Kagawa T.F."/>
            <person name="Liu W."/>
            <person name="Song Y."/>
            <person name="Salvetti E."/>
            <person name="Wrobel A."/>
            <person name="Rasinkangas P."/>
            <person name="Parkhill J."/>
            <person name="Rea M.C."/>
            <person name="O'Sullivan O."/>
            <person name="Ritari J."/>
            <person name="Douillard F.P."/>
            <person name="Paul Ross R."/>
            <person name="Yang R."/>
            <person name="Briner A.E."/>
            <person name="Felis G.E."/>
            <person name="de Vos W.M."/>
            <person name="Barrangou R."/>
            <person name="Klaenhammer T.R."/>
            <person name="Caufield P.W."/>
            <person name="Cui Y."/>
            <person name="Zhang H."/>
            <person name="O'Toole P.W."/>
        </authorList>
    </citation>
    <scope>NUCLEOTIDE SEQUENCE [LARGE SCALE GENOMIC DNA]</scope>
    <source>
        <strain evidence="1 2">DSM 8475</strain>
    </source>
</reference>
<keyword evidence="1" id="KW-0808">Transferase</keyword>
<sequence>MTIKKDVNVNEKHLSKRLATVASYVPAGARMADIGSDHAYLPAALALTKKISYAVAGEVVRGPYENAVNEIKGHGLTDVIQPRLADGLDAITAADRIDTVVIAGMGGTLITEILERGKARLAGVSRLVLQPNVGEARLRRWLMANRYQIVAEQIVGEDDHIYEIIIAEPSLVPFRYSDYELMFGPHLLEKKGPVFVAKWQDFAKRERGVIAQIERAQQVPVARITEMKQKLALVAEALDDDRN</sequence>
<dbReference type="AlphaFoldDB" id="A0A922TMQ9"/>
<accession>A0A922TMQ9</accession>